<dbReference type="InterPro" id="IPR003703">
    <property type="entry name" value="Acyl_CoA_thio"/>
</dbReference>
<sequence length="294" mass="32486">MPASLADLISILDLETLGSDRFRGFSPPSGWQRVFGGQVVGQSLVAACRTVEGRLPHSLHAYFILPGDPAVPIEYDVARLRDGGSFSTRRVIASQKGAEIFSMIASFHAHEDSIFEHQAAMPPVPSPDEVRSLDLHQVLDEKQQSEMPNFIRRFFEAEMPFELRPTNLKRYVGEKIDDGHVTIWLKAAKPLPDDPALHMCALAYASDFSLLDASLASYGRTVFENGISGASLDHALWFHRPFRADEWLLYSQDSPNAHDGLGFSRGEIFRADGTLVASVAQEGSVRVRRPKPAG</sequence>
<evidence type="ECO:0000313" key="12">
    <source>
        <dbReference type="Proteomes" id="UP000035762"/>
    </source>
</evidence>
<dbReference type="RefSeq" id="WP_048757766.1">
    <property type="nucleotide sequence ID" value="NZ_CCAZ020000002.1"/>
</dbReference>
<feature type="domain" description="Acyl-CoA thioesterase 2 C-terminal" evidence="9">
    <location>
        <begin position="153"/>
        <end position="283"/>
    </location>
</feature>
<comment type="caution">
    <text evidence="11">The sequence shown here is derived from an EMBL/GenBank/DDBJ whole genome shotgun (WGS) entry which is preliminary data.</text>
</comment>
<protein>
    <recommendedName>
        <fullName evidence="7">Acyl-CoA thioesterase 2</fullName>
        <ecNumber evidence="5">3.1.2.20</ecNumber>
    </recommendedName>
    <alternativeName>
        <fullName evidence="8">Thioesterase II</fullName>
    </alternativeName>
</protein>
<dbReference type="OrthoDB" id="9781019at2"/>
<dbReference type="Gene3D" id="2.40.160.210">
    <property type="entry name" value="Acyl-CoA thioesterase, double hotdog domain"/>
    <property type="match status" value="1"/>
</dbReference>
<dbReference type="SUPFAM" id="SSF54637">
    <property type="entry name" value="Thioesterase/thiol ester dehydrase-isomerase"/>
    <property type="match status" value="2"/>
</dbReference>
<evidence type="ECO:0000256" key="3">
    <source>
        <dbReference type="ARBA" id="ARBA00022801"/>
    </source>
</evidence>
<dbReference type="CDD" id="cd03445">
    <property type="entry name" value="Thioesterase_II_repeat2"/>
    <property type="match status" value="1"/>
</dbReference>
<feature type="domain" description="Acyl-CoA thioesterase-like N-terminal HotDog" evidence="10">
    <location>
        <begin position="28"/>
        <end position="108"/>
    </location>
</feature>
<dbReference type="EC" id="3.1.2.20" evidence="5"/>
<evidence type="ECO:0000313" key="11">
    <source>
        <dbReference type="EMBL" id="CEG10102.1"/>
    </source>
</evidence>
<evidence type="ECO:0000256" key="6">
    <source>
        <dbReference type="ARBA" id="ARBA00050943"/>
    </source>
</evidence>
<keyword evidence="4" id="KW-0443">Lipid metabolism</keyword>
<dbReference type="Pfam" id="PF02551">
    <property type="entry name" value="Acyl_CoA_thio"/>
    <property type="match status" value="1"/>
</dbReference>
<dbReference type="GO" id="GO:0047617">
    <property type="term" value="F:fatty acyl-CoA hydrolase activity"/>
    <property type="evidence" value="ECO:0007669"/>
    <property type="project" value="UniProtKB-EC"/>
</dbReference>
<dbReference type="EMBL" id="CCAZ020000002">
    <property type="protein sequence ID" value="CEG10102.1"/>
    <property type="molecule type" value="Genomic_DNA"/>
</dbReference>
<gene>
    <name evidence="11" type="primary">tesB</name>
    <name evidence="11" type="ORF">BN961_03536</name>
</gene>
<keyword evidence="3" id="KW-0378">Hydrolase</keyword>
<name>A0A090MUQ6_AFIFE</name>
<comment type="similarity">
    <text evidence="1">Belongs to the C/M/P thioester hydrolase family.</text>
</comment>
<proteinExistence type="inferred from homology"/>
<dbReference type="AlphaFoldDB" id="A0A090MUQ6"/>
<dbReference type="PANTHER" id="PTHR11066:SF34">
    <property type="entry name" value="ACYL-COENZYME A THIOESTERASE 8"/>
    <property type="match status" value="1"/>
</dbReference>
<dbReference type="GO" id="GO:0009062">
    <property type="term" value="P:fatty acid catabolic process"/>
    <property type="evidence" value="ECO:0007669"/>
    <property type="project" value="TreeGrafter"/>
</dbReference>
<evidence type="ECO:0000256" key="2">
    <source>
        <dbReference type="ARBA" id="ARBA00011881"/>
    </source>
</evidence>
<evidence type="ECO:0000256" key="7">
    <source>
        <dbReference type="ARBA" id="ARBA00071120"/>
    </source>
</evidence>
<evidence type="ECO:0000256" key="1">
    <source>
        <dbReference type="ARBA" id="ARBA00006538"/>
    </source>
</evidence>
<evidence type="ECO:0000259" key="9">
    <source>
        <dbReference type="Pfam" id="PF02551"/>
    </source>
</evidence>
<reference evidence="11 12" key="1">
    <citation type="journal article" date="2014" name="Genome Announc.">
        <title>Genome Sequence of Afipia felis Strain 76713, Isolated in Hospital Water Using an Amoeba Co-Culture Procedure.</title>
        <authorList>
            <person name="Benamar S."/>
            <person name="La Scola B."/>
            <person name="Croce O."/>
        </authorList>
    </citation>
    <scope>NUCLEOTIDE SEQUENCE [LARGE SCALE GENOMIC DNA]</scope>
    <source>
        <strain evidence="11 12">76713</strain>
    </source>
</reference>
<evidence type="ECO:0000259" key="10">
    <source>
        <dbReference type="Pfam" id="PF13622"/>
    </source>
</evidence>
<dbReference type="InterPro" id="IPR042171">
    <property type="entry name" value="Acyl-CoA_hotdog"/>
</dbReference>
<dbReference type="CDD" id="cd03444">
    <property type="entry name" value="Thioesterase_II_repeat1"/>
    <property type="match status" value="1"/>
</dbReference>
<dbReference type="Proteomes" id="UP000035762">
    <property type="component" value="Unassembled WGS sequence"/>
</dbReference>
<accession>A0A090MUQ6</accession>
<dbReference type="Pfam" id="PF13622">
    <property type="entry name" value="4HBT_3"/>
    <property type="match status" value="1"/>
</dbReference>
<comment type="subunit">
    <text evidence="2">Homotetramer.</text>
</comment>
<dbReference type="GO" id="GO:0006637">
    <property type="term" value="P:acyl-CoA metabolic process"/>
    <property type="evidence" value="ECO:0007669"/>
    <property type="project" value="InterPro"/>
</dbReference>
<dbReference type="STRING" id="1035.BN961_03536"/>
<dbReference type="FunFam" id="2.40.160.210:FF:000001">
    <property type="entry name" value="Acyl-CoA thioesterase II"/>
    <property type="match status" value="1"/>
</dbReference>
<keyword evidence="12" id="KW-1185">Reference proteome</keyword>
<dbReference type="InterPro" id="IPR049449">
    <property type="entry name" value="TesB_ACOT8-like_N"/>
</dbReference>
<dbReference type="PANTHER" id="PTHR11066">
    <property type="entry name" value="ACYL-COA THIOESTERASE"/>
    <property type="match status" value="1"/>
</dbReference>
<evidence type="ECO:0000256" key="4">
    <source>
        <dbReference type="ARBA" id="ARBA00023098"/>
    </source>
</evidence>
<evidence type="ECO:0000256" key="5">
    <source>
        <dbReference type="ARBA" id="ARBA00038894"/>
    </source>
</evidence>
<comment type="catalytic activity">
    <reaction evidence="6">
        <text>a fatty acyl-CoA + H2O = a fatty acid + CoA + H(+)</text>
        <dbReference type="Rhea" id="RHEA:16781"/>
        <dbReference type="ChEBI" id="CHEBI:15377"/>
        <dbReference type="ChEBI" id="CHEBI:15378"/>
        <dbReference type="ChEBI" id="CHEBI:28868"/>
        <dbReference type="ChEBI" id="CHEBI:57287"/>
        <dbReference type="ChEBI" id="CHEBI:77636"/>
        <dbReference type="EC" id="3.1.2.20"/>
    </reaction>
    <physiologicalReaction direction="left-to-right" evidence="6">
        <dbReference type="Rhea" id="RHEA:16782"/>
    </physiologicalReaction>
</comment>
<dbReference type="InterPro" id="IPR025652">
    <property type="entry name" value="TesB_C"/>
</dbReference>
<organism evidence="11 12">
    <name type="scientific">Afipia felis</name>
    <name type="common">Cat scratch disease bacillus</name>
    <dbReference type="NCBI Taxonomy" id="1035"/>
    <lineage>
        <taxon>Bacteria</taxon>
        <taxon>Pseudomonadati</taxon>
        <taxon>Pseudomonadota</taxon>
        <taxon>Alphaproteobacteria</taxon>
        <taxon>Hyphomicrobiales</taxon>
        <taxon>Nitrobacteraceae</taxon>
        <taxon>Afipia</taxon>
    </lineage>
</organism>
<evidence type="ECO:0000256" key="8">
    <source>
        <dbReference type="ARBA" id="ARBA00079653"/>
    </source>
</evidence>
<dbReference type="NCBIfam" id="TIGR00189">
    <property type="entry name" value="tesB"/>
    <property type="match status" value="1"/>
</dbReference>
<dbReference type="InterPro" id="IPR029069">
    <property type="entry name" value="HotDog_dom_sf"/>
</dbReference>